<feature type="non-terminal residue" evidence="1">
    <location>
        <position position="1"/>
    </location>
</feature>
<comment type="caution">
    <text evidence="1">The sequence shown here is derived from an EMBL/GenBank/DDBJ whole genome shotgun (WGS) entry which is preliminary data.</text>
</comment>
<evidence type="ECO:0000313" key="1">
    <source>
        <dbReference type="EMBL" id="CAF4329291.1"/>
    </source>
</evidence>
<dbReference type="EMBL" id="CAJOBJ010041599">
    <property type="protein sequence ID" value="CAF4329291.1"/>
    <property type="molecule type" value="Genomic_DNA"/>
</dbReference>
<sequence>HDADNNAILHDKTKDFMQNFVFRTLLKLERHNIDILEANSADVAFSLIGVNVYRIGTRSNEISKFMSKIFPKNNQGPQLAPTPRPTHK</sequence>
<gene>
    <name evidence="1" type="ORF">GIL414_LOCUS27050</name>
</gene>
<dbReference type="AlphaFoldDB" id="A0A8S2U7A2"/>
<name>A0A8S2U7A2_9BILA</name>
<proteinExistence type="predicted"/>
<organism evidence="1 2">
    <name type="scientific">Rotaria magnacalcarata</name>
    <dbReference type="NCBI Taxonomy" id="392030"/>
    <lineage>
        <taxon>Eukaryota</taxon>
        <taxon>Metazoa</taxon>
        <taxon>Spiralia</taxon>
        <taxon>Gnathifera</taxon>
        <taxon>Rotifera</taxon>
        <taxon>Eurotatoria</taxon>
        <taxon>Bdelloidea</taxon>
        <taxon>Philodinida</taxon>
        <taxon>Philodinidae</taxon>
        <taxon>Rotaria</taxon>
    </lineage>
</organism>
<reference evidence="1" key="1">
    <citation type="submission" date="2021-02" db="EMBL/GenBank/DDBJ databases">
        <authorList>
            <person name="Nowell W R."/>
        </authorList>
    </citation>
    <scope>NUCLEOTIDE SEQUENCE</scope>
</reference>
<dbReference type="Proteomes" id="UP000681720">
    <property type="component" value="Unassembled WGS sequence"/>
</dbReference>
<protein>
    <submittedName>
        <fullName evidence="1">Uncharacterized protein</fullName>
    </submittedName>
</protein>
<evidence type="ECO:0000313" key="2">
    <source>
        <dbReference type="Proteomes" id="UP000681720"/>
    </source>
</evidence>
<accession>A0A8S2U7A2</accession>